<dbReference type="EMBL" id="JABAIM010000001">
    <property type="protein sequence ID" value="NLR75261.1"/>
    <property type="molecule type" value="Genomic_DNA"/>
</dbReference>
<dbReference type="RefSeq" id="WP_168876805.1">
    <property type="nucleotide sequence ID" value="NZ_JABAIM010000001.1"/>
</dbReference>
<evidence type="ECO:0000256" key="3">
    <source>
        <dbReference type="ARBA" id="ARBA00022448"/>
    </source>
</evidence>
<dbReference type="Pfam" id="PF16916">
    <property type="entry name" value="ZT_dimer"/>
    <property type="match status" value="1"/>
</dbReference>
<dbReference type="Proteomes" id="UP000587991">
    <property type="component" value="Unassembled WGS sequence"/>
</dbReference>
<evidence type="ECO:0000256" key="5">
    <source>
        <dbReference type="ARBA" id="ARBA00022989"/>
    </source>
</evidence>
<dbReference type="InterPro" id="IPR058533">
    <property type="entry name" value="Cation_efflux_TM"/>
</dbReference>
<evidence type="ECO:0000313" key="10">
    <source>
        <dbReference type="EMBL" id="NLR75261.1"/>
    </source>
</evidence>
<dbReference type="GO" id="GO:0016020">
    <property type="term" value="C:membrane"/>
    <property type="evidence" value="ECO:0007669"/>
    <property type="project" value="UniProtKB-SubCell"/>
</dbReference>
<organism evidence="10 11">
    <name type="scientific">Leeia aquatica</name>
    <dbReference type="NCBI Taxonomy" id="2725557"/>
    <lineage>
        <taxon>Bacteria</taxon>
        <taxon>Pseudomonadati</taxon>
        <taxon>Pseudomonadota</taxon>
        <taxon>Betaproteobacteria</taxon>
        <taxon>Neisseriales</taxon>
        <taxon>Leeiaceae</taxon>
        <taxon>Leeia</taxon>
    </lineage>
</organism>
<dbReference type="PANTHER" id="PTHR43840">
    <property type="entry name" value="MITOCHONDRIAL METAL TRANSPORTER 1-RELATED"/>
    <property type="match status" value="1"/>
</dbReference>
<dbReference type="GO" id="GO:0008324">
    <property type="term" value="F:monoatomic cation transmembrane transporter activity"/>
    <property type="evidence" value="ECO:0007669"/>
    <property type="project" value="InterPro"/>
</dbReference>
<dbReference type="Gene3D" id="3.30.70.1350">
    <property type="entry name" value="Cation efflux protein, cytoplasmic domain"/>
    <property type="match status" value="1"/>
</dbReference>
<dbReference type="FunFam" id="1.20.1510.10:FF:000006">
    <property type="entry name" value="Divalent cation efflux transporter"/>
    <property type="match status" value="1"/>
</dbReference>
<keyword evidence="11" id="KW-1185">Reference proteome</keyword>
<evidence type="ECO:0000313" key="11">
    <source>
        <dbReference type="Proteomes" id="UP000587991"/>
    </source>
</evidence>
<keyword evidence="6 7" id="KW-0472">Membrane</keyword>
<dbReference type="InterPro" id="IPR027469">
    <property type="entry name" value="Cation_efflux_TMD_sf"/>
</dbReference>
<evidence type="ECO:0000256" key="1">
    <source>
        <dbReference type="ARBA" id="ARBA00004141"/>
    </source>
</evidence>
<dbReference type="InterPro" id="IPR027470">
    <property type="entry name" value="Cation_efflux_CTD"/>
</dbReference>
<feature type="domain" description="Cation efflux protein transmembrane" evidence="8">
    <location>
        <begin position="24"/>
        <end position="216"/>
    </location>
</feature>
<dbReference type="AlphaFoldDB" id="A0A847S029"/>
<keyword evidence="4 7" id="KW-0812">Transmembrane</keyword>
<sequence>MSVAEHLDPAFQAERQRAASRSTWVSVWINLGLTVVQVVVGLLARSQALVADGLHSLSDLVADFVVLLANRHSHQAPDHDHHYGHARYETVASLWLGLLLLLVGLGMLWRAGERLTSGSPLPAVHIAALWTALATLLAKELLFRYLLRVAERVRSSMLVANAWHARSDAASSLVVAAGIGGNLLGYHALDSLAAALVGFMVAHMGWKFSWQAIRELTDAAPEETVVADIRATLASTSGVCDVHELRVRKMGDLVLVDAHLLVSPVISVSEGHRIAEQARQRVLEQHLALDALIHIDPEEDQIARNSTAPSREQLLPALASLFDPPLQSEQVVLHYLQGSVDVLLHLQPQQTLLDPTALAAQQHTLQLRSLQLLRHHP</sequence>
<proteinExistence type="inferred from homology"/>
<name>A0A847S029_9NEIS</name>
<feature type="transmembrane region" description="Helical" evidence="7">
    <location>
        <begin position="90"/>
        <end position="111"/>
    </location>
</feature>
<feature type="transmembrane region" description="Helical" evidence="7">
    <location>
        <begin position="24"/>
        <end position="43"/>
    </location>
</feature>
<dbReference type="InterPro" id="IPR050291">
    <property type="entry name" value="CDF_Transporter"/>
</dbReference>
<evidence type="ECO:0000256" key="2">
    <source>
        <dbReference type="ARBA" id="ARBA00008114"/>
    </source>
</evidence>
<dbReference type="InterPro" id="IPR002524">
    <property type="entry name" value="Cation_efflux"/>
</dbReference>
<dbReference type="InterPro" id="IPR036837">
    <property type="entry name" value="Cation_efflux_CTD_sf"/>
</dbReference>
<comment type="caution">
    <text evidence="10">The sequence shown here is derived from an EMBL/GenBank/DDBJ whole genome shotgun (WGS) entry which is preliminary data.</text>
</comment>
<gene>
    <name evidence="10" type="ORF">HF682_08825</name>
</gene>
<evidence type="ECO:0000256" key="6">
    <source>
        <dbReference type="ARBA" id="ARBA00023136"/>
    </source>
</evidence>
<dbReference type="NCBIfam" id="TIGR01297">
    <property type="entry name" value="CDF"/>
    <property type="match status" value="1"/>
</dbReference>
<dbReference type="SUPFAM" id="SSF161111">
    <property type="entry name" value="Cation efflux protein transmembrane domain-like"/>
    <property type="match status" value="1"/>
</dbReference>
<keyword evidence="5 7" id="KW-1133">Transmembrane helix</keyword>
<keyword evidence="3" id="KW-0813">Transport</keyword>
<evidence type="ECO:0000256" key="4">
    <source>
        <dbReference type="ARBA" id="ARBA00022692"/>
    </source>
</evidence>
<evidence type="ECO:0000259" key="9">
    <source>
        <dbReference type="Pfam" id="PF16916"/>
    </source>
</evidence>
<accession>A0A847S029</accession>
<dbReference type="Pfam" id="PF01545">
    <property type="entry name" value="Cation_efflux"/>
    <property type="match status" value="1"/>
</dbReference>
<feature type="transmembrane region" description="Helical" evidence="7">
    <location>
        <begin position="123"/>
        <end position="147"/>
    </location>
</feature>
<dbReference type="SUPFAM" id="SSF160240">
    <property type="entry name" value="Cation efflux protein cytoplasmic domain-like"/>
    <property type="match status" value="1"/>
</dbReference>
<feature type="domain" description="Cation efflux protein cytoplasmic" evidence="9">
    <location>
        <begin position="221"/>
        <end position="298"/>
    </location>
</feature>
<dbReference type="PANTHER" id="PTHR43840:SF15">
    <property type="entry name" value="MITOCHONDRIAL METAL TRANSPORTER 1-RELATED"/>
    <property type="match status" value="1"/>
</dbReference>
<evidence type="ECO:0000259" key="8">
    <source>
        <dbReference type="Pfam" id="PF01545"/>
    </source>
</evidence>
<protein>
    <submittedName>
        <fullName evidence="10">Cation transporter</fullName>
    </submittedName>
</protein>
<comment type="subcellular location">
    <subcellularLocation>
        <location evidence="1">Membrane</location>
        <topology evidence="1">Multi-pass membrane protein</topology>
    </subcellularLocation>
</comment>
<evidence type="ECO:0000256" key="7">
    <source>
        <dbReference type="SAM" id="Phobius"/>
    </source>
</evidence>
<reference evidence="10 11" key="1">
    <citation type="submission" date="2020-04" db="EMBL/GenBank/DDBJ databases">
        <title>Draft genome of Leeia sp. IMCC25680.</title>
        <authorList>
            <person name="Song J."/>
            <person name="Cho J.-C."/>
        </authorList>
    </citation>
    <scope>NUCLEOTIDE SEQUENCE [LARGE SCALE GENOMIC DNA]</scope>
    <source>
        <strain evidence="10 11">IMCC25680</strain>
    </source>
</reference>
<dbReference type="Gene3D" id="1.20.1510.10">
    <property type="entry name" value="Cation efflux protein transmembrane domain"/>
    <property type="match status" value="1"/>
</dbReference>
<comment type="similarity">
    <text evidence="2">Belongs to the cation diffusion facilitator (CDF) transporter (TC 2.A.4) family.</text>
</comment>